<dbReference type="AlphaFoldDB" id="A0A0N5ADU4"/>
<reference evidence="3" key="1">
    <citation type="submission" date="2017-02" db="UniProtKB">
        <authorList>
            <consortium name="WormBaseParasite"/>
        </authorList>
    </citation>
    <scope>IDENTIFICATION</scope>
</reference>
<sequence>MWSNDDEWCSISNIMLFDIRKSVGATVEEGRYLKEGRKRKMSCEVEYFSFQRLLLVDFWISELASIDKNRSTNRSVPLNQLPSSKKRTISARGEFGRKRYGSERTLGTSAASSGALPIRKGQTVVLKRDRLQQSGFDCFRDDLPRNICVNGSLKGLSQLPTNCLESQDLSCSQLQKSTTASSTARPHAMNVLAHCEPYIPSEHAKISSSHSAFSLSAKRDCDNRSDLQQIQQPQPSTSNSVDWFVAVHSTPPSLRTFKPKKLSGDSLESCQETGQKLNGLNLHTNAITKPALKPKPVALRREKSDLCASSVGGRVARYVENSTSNYMPFRCTGQIDITAAKSYLEGLKRKREDSLLTSNLSESSSRLEDSTSMQPLNKEPPKIASFIRTRNFGVYGEQHRLSVPNLAELIHNGASTDSCGGIHSSVKALTSKLGRTPGTGELQTINEGLITPVIRRKQYNKDPANVVASTSGWMDGDSVKPFFHKSSSREVDDDSETGAVVDHAFTRRYSL</sequence>
<dbReference type="STRING" id="451379.A0A0N5ADU4"/>
<name>A0A0N5ADU4_9BILA</name>
<feature type="compositionally biased region" description="Low complexity" evidence="1">
    <location>
        <begin position="355"/>
        <end position="364"/>
    </location>
</feature>
<dbReference type="Proteomes" id="UP000046393">
    <property type="component" value="Unplaced"/>
</dbReference>
<dbReference type="WBParaSite" id="SMUV_0000236501-mRNA-1">
    <property type="protein sequence ID" value="SMUV_0000236501-mRNA-1"/>
    <property type="gene ID" value="SMUV_0000236501"/>
</dbReference>
<keyword evidence="2" id="KW-1185">Reference proteome</keyword>
<evidence type="ECO:0000313" key="2">
    <source>
        <dbReference type="Proteomes" id="UP000046393"/>
    </source>
</evidence>
<proteinExistence type="predicted"/>
<feature type="region of interest" description="Disordered" evidence="1">
    <location>
        <begin position="354"/>
        <end position="378"/>
    </location>
</feature>
<evidence type="ECO:0000313" key="3">
    <source>
        <dbReference type="WBParaSite" id="SMUV_0000236501-mRNA-1"/>
    </source>
</evidence>
<protein>
    <submittedName>
        <fullName evidence="3">HECT-type E3 ubiquitin transferase</fullName>
    </submittedName>
</protein>
<organism evidence="2 3">
    <name type="scientific">Syphacia muris</name>
    <dbReference type="NCBI Taxonomy" id="451379"/>
    <lineage>
        <taxon>Eukaryota</taxon>
        <taxon>Metazoa</taxon>
        <taxon>Ecdysozoa</taxon>
        <taxon>Nematoda</taxon>
        <taxon>Chromadorea</taxon>
        <taxon>Rhabditida</taxon>
        <taxon>Spirurina</taxon>
        <taxon>Oxyuridomorpha</taxon>
        <taxon>Oxyuroidea</taxon>
        <taxon>Oxyuridae</taxon>
        <taxon>Syphacia</taxon>
    </lineage>
</organism>
<evidence type="ECO:0000256" key="1">
    <source>
        <dbReference type="SAM" id="MobiDB-lite"/>
    </source>
</evidence>
<accession>A0A0N5ADU4</accession>